<evidence type="ECO:0000256" key="1">
    <source>
        <dbReference type="ARBA" id="ARBA00001947"/>
    </source>
</evidence>
<evidence type="ECO:0000256" key="9">
    <source>
        <dbReference type="ARBA" id="ARBA00023049"/>
    </source>
</evidence>
<evidence type="ECO:0000256" key="3">
    <source>
        <dbReference type="ARBA" id="ARBA00022645"/>
    </source>
</evidence>
<dbReference type="GO" id="GO:0008270">
    <property type="term" value="F:zinc ion binding"/>
    <property type="evidence" value="ECO:0007669"/>
    <property type="project" value="InterPro"/>
</dbReference>
<feature type="compositionally biased region" description="Low complexity" evidence="15">
    <location>
        <begin position="480"/>
        <end position="494"/>
    </location>
</feature>
<feature type="region of interest" description="Disordered" evidence="15">
    <location>
        <begin position="479"/>
        <end position="523"/>
    </location>
</feature>
<dbReference type="GO" id="GO:0006508">
    <property type="term" value="P:proteolysis"/>
    <property type="evidence" value="ECO:0007669"/>
    <property type="project" value="UniProtKB-KW"/>
</dbReference>
<comment type="catalytic activity">
    <reaction evidence="10">
        <text>Releases a C-terminal residue, which may be hydrophobic or positively charged.</text>
        <dbReference type="EC" id="3.4.17.18"/>
    </reaction>
</comment>
<evidence type="ECO:0000256" key="4">
    <source>
        <dbReference type="ARBA" id="ARBA00022670"/>
    </source>
</evidence>
<feature type="active site" description="Proton donor/acceptor" evidence="14">
    <location>
        <position position="310"/>
    </location>
</feature>
<keyword evidence="6" id="KW-0732">Signal</keyword>
<name>A0A5S4V7N0_9MICO</name>
<evidence type="ECO:0000313" key="17">
    <source>
        <dbReference type="EMBL" id="TYL54098.1"/>
    </source>
</evidence>
<feature type="domain" description="Peptidase M14" evidence="16">
    <location>
        <begin position="1"/>
        <end position="345"/>
    </location>
</feature>
<keyword evidence="7" id="KW-0378">Hydrolase</keyword>
<dbReference type="SUPFAM" id="SSF53187">
    <property type="entry name" value="Zn-dependent exopeptidases"/>
    <property type="match status" value="1"/>
</dbReference>
<keyword evidence="3" id="KW-0121">Carboxypeptidase</keyword>
<dbReference type="GO" id="GO:0004181">
    <property type="term" value="F:metallocarboxypeptidase activity"/>
    <property type="evidence" value="ECO:0007669"/>
    <property type="project" value="InterPro"/>
</dbReference>
<dbReference type="PROSITE" id="PS52035">
    <property type="entry name" value="PEPTIDASE_M14"/>
    <property type="match status" value="1"/>
</dbReference>
<comment type="function">
    <text evidence="11">Carboxypeptidase that possesses the specificities of both mammalian Cpase A and B. Thus shows broad substrate specificity, being able to cleave Cbz-Gly-Leu, Cbz-Gly-Val, Cbz-Gly-Phe, Cbz-Gly-Lys and Bz-Gly-Arg in vitro.</text>
</comment>
<dbReference type="EMBL" id="VSSB01000001">
    <property type="protein sequence ID" value="TYL54098.1"/>
    <property type="molecule type" value="Genomic_DNA"/>
</dbReference>
<evidence type="ECO:0000256" key="7">
    <source>
        <dbReference type="ARBA" id="ARBA00022801"/>
    </source>
</evidence>
<proteinExistence type="inferred from homology"/>
<dbReference type="Pfam" id="PF00246">
    <property type="entry name" value="Peptidase_M14"/>
    <property type="match status" value="1"/>
</dbReference>
<keyword evidence="8" id="KW-0862">Zinc</keyword>
<evidence type="ECO:0000256" key="5">
    <source>
        <dbReference type="ARBA" id="ARBA00022723"/>
    </source>
</evidence>
<dbReference type="Proteomes" id="UP000325243">
    <property type="component" value="Unassembled WGS sequence"/>
</dbReference>
<dbReference type="RefSeq" id="WP_148733561.1">
    <property type="nucleotide sequence ID" value="NZ_VSSB01000001.1"/>
</dbReference>
<dbReference type="AlphaFoldDB" id="A0A5S4V7N0"/>
<evidence type="ECO:0000256" key="6">
    <source>
        <dbReference type="ARBA" id="ARBA00022729"/>
    </source>
</evidence>
<evidence type="ECO:0000313" key="18">
    <source>
        <dbReference type="Proteomes" id="UP000325243"/>
    </source>
</evidence>
<dbReference type="EC" id="3.4.17.18" evidence="12"/>
<evidence type="ECO:0000256" key="10">
    <source>
        <dbReference type="ARBA" id="ARBA00050859"/>
    </source>
</evidence>
<evidence type="ECO:0000256" key="12">
    <source>
        <dbReference type="ARBA" id="ARBA00066554"/>
    </source>
</evidence>
<reference evidence="17 18" key="1">
    <citation type="submission" date="2019-08" db="EMBL/GenBank/DDBJ databases">
        <authorList>
            <person name="Hu J."/>
        </authorList>
    </citation>
    <scope>NUCLEOTIDE SEQUENCE [LARGE SCALE GENOMIC DNA]</scope>
    <source>
        <strain evidence="17 18">NEAU-184</strain>
    </source>
</reference>
<dbReference type="InterPro" id="IPR057247">
    <property type="entry name" value="CARBOXYPEPT_ZN_2"/>
</dbReference>
<dbReference type="Gene3D" id="3.40.630.10">
    <property type="entry name" value="Zn peptidases"/>
    <property type="match status" value="1"/>
</dbReference>
<dbReference type="PANTHER" id="PTHR11705:SF143">
    <property type="entry name" value="SLL0236 PROTEIN"/>
    <property type="match status" value="1"/>
</dbReference>
<dbReference type="GO" id="GO:0005615">
    <property type="term" value="C:extracellular space"/>
    <property type="evidence" value="ECO:0007669"/>
    <property type="project" value="TreeGrafter"/>
</dbReference>
<evidence type="ECO:0000256" key="8">
    <source>
        <dbReference type="ARBA" id="ARBA00022833"/>
    </source>
</evidence>
<evidence type="ECO:0000256" key="11">
    <source>
        <dbReference type="ARBA" id="ARBA00055464"/>
    </source>
</evidence>
<comment type="cofactor">
    <cofactor evidence="1">
        <name>Zn(2+)</name>
        <dbReference type="ChEBI" id="CHEBI:29105"/>
    </cofactor>
</comment>
<dbReference type="PANTHER" id="PTHR11705">
    <property type="entry name" value="PROTEASE FAMILY M14 CARBOXYPEPTIDASE A,B"/>
    <property type="match status" value="1"/>
</dbReference>
<keyword evidence="9" id="KW-0482">Metalloprotease</keyword>
<organism evidence="17 18">
    <name type="scientific">Agromyces mariniharenae</name>
    <dbReference type="NCBI Taxonomy" id="2604423"/>
    <lineage>
        <taxon>Bacteria</taxon>
        <taxon>Bacillati</taxon>
        <taxon>Actinomycetota</taxon>
        <taxon>Actinomycetes</taxon>
        <taxon>Micrococcales</taxon>
        <taxon>Microbacteriaceae</taxon>
        <taxon>Agromyces</taxon>
    </lineage>
</organism>
<dbReference type="FunFam" id="3.40.630.10:FF:000084">
    <property type="entry name" value="Carboxypeptidase B2"/>
    <property type="match status" value="1"/>
</dbReference>
<protein>
    <recommendedName>
        <fullName evidence="13">Zinc carboxypeptidase</fullName>
        <ecNumber evidence="12">3.4.17.18</ecNumber>
    </recommendedName>
</protein>
<keyword evidence="5" id="KW-0479">Metal-binding</keyword>
<comment type="similarity">
    <text evidence="2 14">Belongs to the peptidase M14 family.</text>
</comment>
<keyword evidence="18" id="KW-1185">Reference proteome</keyword>
<keyword evidence="4" id="KW-0645">Protease</keyword>
<sequence length="523" mass="57677">MYRTVAQLDSLTQLLATWFPDYFTRIQLPEASVQGRPVFALRLRAGTGPERRGVLLVGGTHARELMNPDAIVELAVDLFTSYVNERDLVYGGRRWPAADVKLILEALDIWMVPCVNPDGRVHVMTVDGMWRKNRRSNAGTSCIGVDLNRNADFVWGVTQGQTSCNPCTDIYVGPSAFSEPENRNVKHLLDTHRVDTFVDVHSYSELILWPWGHAPTQTTDPSKKFTTLPTGTCAPIGVPGYQEYLPPRDLQRFTTVGGRIRDAIAAVRGRTYANQASVALYPTTGTWSDYAYSRHIASSRLGKTYGFTFETGPYVGSAEESFHPADPEPVKRDAKSGMVALLQQSICAIELIGLQFFRAQTEVNALRKVRDKLLATTDAGREWIALFERVEVPVLAAALQDRDLLGETAELVKRSAGLARDDTAKLTTEEVDVGVRVVRRLRTRVDDPELRKDLRAIEVHLDAMRGVTMAKAIERLMVQPPGAKPKAPAARGRATTGSNAKPKAVENGAPTAKASTKAGARRR</sequence>
<evidence type="ECO:0000259" key="16">
    <source>
        <dbReference type="PROSITE" id="PS52035"/>
    </source>
</evidence>
<comment type="caution">
    <text evidence="17">The sequence shown here is derived from an EMBL/GenBank/DDBJ whole genome shotgun (WGS) entry which is preliminary data.</text>
</comment>
<dbReference type="SMART" id="SM00631">
    <property type="entry name" value="Zn_pept"/>
    <property type="match status" value="1"/>
</dbReference>
<evidence type="ECO:0000256" key="2">
    <source>
        <dbReference type="ARBA" id="ARBA00005988"/>
    </source>
</evidence>
<dbReference type="PRINTS" id="PR00765">
    <property type="entry name" value="CRBOXYPTASEA"/>
</dbReference>
<gene>
    <name evidence="17" type="ORF">FYC51_10955</name>
</gene>
<accession>A0A5S4V7N0</accession>
<evidence type="ECO:0000256" key="15">
    <source>
        <dbReference type="SAM" id="MobiDB-lite"/>
    </source>
</evidence>
<evidence type="ECO:0000256" key="14">
    <source>
        <dbReference type="PROSITE-ProRule" id="PRU01379"/>
    </source>
</evidence>
<dbReference type="PROSITE" id="PS00133">
    <property type="entry name" value="CARBOXYPEPT_ZN_2"/>
    <property type="match status" value="1"/>
</dbReference>
<dbReference type="InterPro" id="IPR000834">
    <property type="entry name" value="Peptidase_M14"/>
</dbReference>
<evidence type="ECO:0000256" key="13">
    <source>
        <dbReference type="ARBA" id="ARBA00074273"/>
    </source>
</evidence>